<gene>
    <name evidence="2" type="ORF">JOD17_001763</name>
</gene>
<evidence type="ECO:0000313" key="2">
    <source>
        <dbReference type="EMBL" id="MBM7632669.1"/>
    </source>
</evidence>
<organism evidence="2 3">
    <name type="scientific">Geomicrobium sediminis</name>
    <dbReference type="NCBI Taxonomy" id="1347788"/>
    <lineage>
        <taxon>Bacteria</taxon>
        <taxon>Bacillati</taxon>
        <taxon>Bacillota</taxon>
        <taxon>Bacilli</taxon>
        <taxon>Bacillales</taxon>
        <taxon>Geomicrobium</taxon>
    </lineage>
</organism>
<sequence>MTPMDLVAILGITFIAVVVAVVMAYVLFKYSAKN</sequence>
<name>A0ABS2PBI3_9BACL</name>
<accession>A0ABS2PBI3</accession>
<evidence type="ECO:0000256" key="1">
    <source>
        <dbReference type="SAM" id="Phobius"/>
    </source>
</evidence>
<feature type="transmembrane region" description="Helical" evidence="1">
    <location>
        <begin position="6"/>
        <end position="28"/>
    </location>
</feature>
<comment type="caution">
    <text evidence="2">The sequence shown here is derived from an EMBL/GenBank/DDBJ whole genome shotgun (WGS) entry which is preliminary data.</text>
</comment>
<keyword evidence="1" id="KW-1133">Transmembrane helix</keyword>
<keyword evidence="1" id="KW-0472">Membrane</keyword>
<keyword evidence="3" id="KW-1185">Reference proteome</keyword>
<proteinExistence type="predicted"/>
<protein>
    <submittedName>
        <fullName evidence="2">Heme/copper-type cytochrome/quinol oxidase subunit 2</fullName>
    </submittedName>
</protein>
<dbReference type="EMBL" id="JAFBEC010000004">
    <property type="protein sequence ID" value="MBM7632669.1"/>
    <property type="molecule type" value="Genomic_DNA"/>
</dbReference>
<keyword evidence="1" id="KW-0812">Transmembrane</keyword>
<reference evidence="2 3" key="1">
    <citation type="submission" date="2021-01" db="EMBL/GenBank/DDBJ databases">
        <title>Genomic Encyclopedia of Type Strains, Phase IV (KMG-IV): sequencing the most valuable type-strain genomes for metagenomic binning, comparative biology and taxonomic classification.</title>
        <authorList>
            <person name="Goeker M."/>
        </authorList>
    </citation>
    <scope>NUCLEOTIDE SEQUENCE [LARGE SCALE GENOMIC DNA]</scope>
    <source>
        <strain evidence="2 3">DSM 25540</strain>
    </source>
</reference>
<dbReference type="Proteomes" id="UP000741863">
    <property type="component" value="Unassembled WGS sequence"/>
</dbReference>
<evidence type="ECO:0000313" key="3">
    <source>
        <dbReference type="Proteomes" id="UP000741863"/>
    </source>
</evidence>